<evidence type="ECO:0008006" key="5">
    <source>
        <dbReference type="Google" id="ProtNLM"/>
    </source>
</evidence>
<proteinExistence type="predicted"/>
<evidence type="ECO:0000256" key="2">
    <source>
        <dbReference type="SAM" id="Phobius"/>
    </source>
</evidence>
<keyword evidence="2" id="KW-0472">Membrane</keyword>
<evidence type="ECO:0000256" key="1">
    <source>
        <dbReference type="SAM" id="MobiDB-lite"/>
    </source>
</evidence>
<dbReference type="Proteomes" id="UP000646911">
    <property type="component" value="Unassembled WGS sequence"/>
</dbReference>
<evidence type="ECO:0000313" key="3">
    <source>
        <dbReference type="EMBL" id="MBC3910978.1"/>
    </source>
</evidence>
<feature type="region of interest" description="Disordered" evidence="1">
    <location>
        <begin position="76"/>
        <end position="95"/>
    </location>
</feature>
<accession>A0ABR6ZH10</accession>
<gene>
    <name evidence="3" type="ORF">H8L47_25730</name>
</gene>
<keyword evidence="2" id="KW-0812">Transmembrane</keyword>
<sequence length="95" mass="10768">MKSSTSQYLYSVFRQVSQEFRQIGQKFGMRLLRTPLPKILIICIALALFITIIPLVITLFVVFVLIKLLLGVATMGAGQNRGNPPQNQYVERIDK</sequence>
<feature type="transmembrane region" description="Helical" evidence="2">
    <location>
        <begin position="39"/>
        <end position="66"/>
    </location>
</feature>
<feature type="compositionally biased region" description="Polar residues" evidence="1">
    <location>
        <begin position="80"/>
        <end position="89"/>
    </location>
</feature>
<evidence type="ECO:0000313" key="4">
    <source>
        <dbReference type="Proteomes" id="UP000646911"/>
    </source>
</evidence>
<protein>
    <recommendedName>
        <fullName evidence="5">DUF3742 family protein</fullName>
    </recommendedName>
</protein>
<keyword evidence="2" id="KW-1133">Transmembrane helix</keyword>
<dbReference type="RefSeq" id="WP_186956598.1">
    <property type="nucleotide sequence ID" value="NZ_JACOFX010000022.1"/>
</dbReference>
<organism evidence="3 4">
    <name type="scientific">Undibacterium umbellatum</name>
    <dbReference type="NCBI Taxonomy" id="2762300"/>
    <lineage>
        <taxon>Bacteria</taxon>
        <taxon>Pseudomonadati</taxon>
        <taxon>Pseudomonadota</taxon>
        <taxon>Betaproteobacteria</taxon>
        <taxon>Burkholderiales</taxon>
        <taxon>Oxalobacteraceae</taxon>
        <taxon>Undibacterium</taxon>
    </lineage>
</organism>
<name>A0ABR6ZH10_9BURK</name>
<reference evidence="3 4" key="1">
    <citation type="submission" date="2020-08" db="EMBL/GenBank/DDBJ databases">
        <title>Novel species isolated from subtropical streams in China.</title>
        <authorList>
            <person name="Lu H."/>
        </authorList>
    </citation>
    <scope>NUCLEOTIDE SEQUENCE [LARGE SCALE GENOMIC DNA]</scope>
    <source>
        <strain evidence="3 4">NL8W</strain>
    </source>
</reference>
<dbReference type="EMBL" id="JACOFX010000022">
    <property type="protein sequence ID" value="MBC3910978.1"/>
    <property type="molecule type" value="Genomic_DNA"/>
</dbReference>
<keyword evidence="4" id="KW-1185">Reference proteome</keyword>
<comment type="caution">
    <text evidence="3">The sequence shown here is derived from an EMBL/GenBank/DDBJ whole genome shotgun (WGS) entry which is preliminary data.</text>
</comment>